<feature type="coiled-coil region" evidence="1">
    <location>
        <begin position="175"/>
        <end position="284"/>
    </location>
</feature>
<dbReference type="Gene3D" id="3.40.50.300">
    <property type="entry name" value="P-loop containing nucleotide triphosphate hydrolases"/>
    <property type="match status" value="1"/>
</dbReference>
<evidence type="ECO:0000313" key="3">
    <source>
        <dbReference type="EMBL" id="OXB93126.1"/>
    </source>
</evidence>
<evidence type="ECO:0000256" key="1">
    <source>
        <dbReference type="SAM" id="Coils"/>
    </source>
</evidence>
<gene>
    <name evidence="3" type="ORF">B9L23_18670</name>
</gene>
<accession>A0A226QKQ2</accession>
<evidence type="ECO:0000313" key="4">
    <source>
        <dbReference type="Proteomes" id="UP000198394"/>
    </source>
</evidence>
<dbReference type="GO" id="GO:0005524">
    <property type="term" value="F:ATP binding"/>
    <property type="evidence" value="ECO:0007669"/>
    <property type="project" value="InterPro"/>
</dbReference>
<dbReference type="InterPro" id="IPR052934">
    <property type="entry name" value="Methyl-DNA_Rec/Restrict_Enz"/>
</dbReference>
<evidence type="ECO:0000259" key="2">
    <source>
        <dbReference type="SMART" id="SM00382"/>
    </source>
</evidence>
<dbReference type="AlphaFoldDB" id="A0A226QKQ2"/>
<keyword evidence="1" id="KW-0175">Coiled coil</keyword>
<dbReference type="SMART" id="SM00382">
    <property type="entry name" value="AAA"/>
    <property type="match status" value="1"/>
</dbReference>
<dbReference type="SUPFAM" id="SSF52540">
    <property type="entry name" value="P-loop containing nucleoside triphosphate hydrolases"/>
    <property type="match status" value="1"/>
</dbReference>
<sequence length="683" mass="79549">MESSGRKLQEHLNSLLDELGSPINWTQEEAHQFYVRFCAPQLLGSRLILEVRYVKELQNDNLLLIAEVLNPDTFTPFILPFNGDKWTVAFIVSKDGPEYKKGDILTAVAEELILGELSNEKDKRENRKLGMIFINANSIRRASFETSLLARFGEGVVKKIAELLGPLEKIAPLIVSQLELQMEDKILELEAELNKKENELWANFREQEIKLQEEYRQKEEQFNKEKSKIDRQLKKLEGQKKLISDEESLLDKRKREIEEQKEVLNKEAQRLEEYKKSLKSQFEQFRLVHPLLGNEDDEDNATSNDQIIHWSDQEDIIATIQGALHEQCDLQYERDVIECFVGALKTDQLIILHGPSGTGKSSLARNFSKIIKGAKTYTIRVQSSWTDKQDILGFFNPIDYQYVSTEFLDALVEAKKNPQSLYLICLDEMNLSHVEYYFAEFLSAREEENPKITLYSKHFQELAYKMIKPYITVDENGLEFLDEEKCKQIQSDSERWKVQNCFDLYYRYPAEFEIPRNVRFIGTMNMDHTVKGLSPKIIDRSFVIDLRYPEDEEGLIEELGKMKVSELISVDLEKDLTVTVMDEECRQKAKELNSLLDQLGARLNRRALDQIGYYGSAVNSHLKFDQIIRGKILPRIQVSRSDETVRALEQLLQKLKDQSDISLLTQQKIKEMLRQGRTITYWR</sequence>
<organism evidence="3 4">
    <name type="scientific">Parageobacillus galactosidasius</name>
    <dbReference type="NCBI Taxonomy" id="883812"/>
    <lineage>
        <taxon>Bacteria</taxon>
        <taxon>Bacillati</taxon>
        <taxon>Bacillota</taxon>
        <taxon>Bacilli</taxon>
        <taxon>Bacillales</taxon>
        <taxon>Anoxybacillaceae</taxon>
        <taxon>Parageobacillus</taxon>
    </lineage>
</organism>
<comment type="caution">
    <text evidence="3">The sequence shown here is derived from an EMBL/GenBank/DDBJ whole genome shotgun (WGS) entry which is preliminary data.</text>
</comment>
<dbReference type="EMBL" id="NDYL01000002">
    <property type="protein sequence ID" value="OXB93126.1"/>
    <property type="molecule type" value="Genomic_DNA"/>
</dbReference>
<name>A0A226QKQ2_9BACL</name>
<keyword evidence="4" id="KW-1185">Reference proteome</keyword>
<protein>
    <recommendedName>
        <fullName evidence="2">AAA+ ATPase domain-containing protein</fullName>
    </recommendedName>
</protein>
<dbReference type="PANTHER" id="PTHR37291:SF1">
    <property type="entry name" value="TYPE IV METHYL-DIRECTED RESTRICTION ENZYME ECOKMCRB SUBUNIT"/>
    <property type="match status" value="1"/>
</dbReference>
<dbReference type="InterPro" id="IPR011704">
    <property type="entry name" value="ATPase_dyneun-rel_AAA"/>
</dbReference>
<dbReference type="InterPro" id="IPR003593">
    <property type="entry name" value="AAA+_ATPase"/>
</dbReference>
<proteinExistence type="predicted"/>
<dbReference type="GO" id="GO:0016887">
    <property type="term" value="F:ATP hydrolysis activity"/>
    <property type="evidence" value="ECO:0007669"/>
    <property type="project" value="InterPro"/>
</dbReference>
<dbReference type="Proteomes" id="UP000198394">
    <property type="component" value="Unassembled WGS sequence"/>
</dbReference>
<dbReference type="Pfam" id="PF07728">
    <property type="entry name" value="AAA_5"/>
    <property type="match status" value="1"/>
</dbReference>
<reference evidence="3 4" key="1">
    <citation type="submission" date="2017-04" db="EMBL/GenBank/DDBJ databases">
        <title>The genome sequence of Parageobacillus galactosidasius DSM 18751.</title>
        <authorList>
            <person name="Ramaloko W.T."/>
            <person name="Koen N."/>
            <person name="Polliack S."/>
            <person name="Aliyu H."/>
            <person name="Lebre P."/>
            <person name="Mohr T."/>
            <person name="Oswald F."/>
            <person name="Zwick M."/>
            <person name="Neumann A."/>
            <person name="Syldatk C."/>
            <person name="Cowan D."/>
            <person name="De Maayer P."/>
        </authorList>
    </citation>
    <scope>NUCLEOTIDE SEQUENCE [LARGE SCALE GENOMIC DNA]</scope>
    <source>
        <strain evidence="3 4">DSM 18751</strain>
    </source>
</reference>
<dbReference type="PANTHER" id="PTHR37291">
    <property type="entry name" value="5-METHYLCYTOSINE-SPECIFIC RESTRICTION ENZYME B"/>
    <property type="match status" value="1"/>
</dbReference>
<feature type="domain" description="AAA+ ATPase" evidence="2">
    <location>
        <begin position="346"/>
        <end position="550"/>
    </location>
</feature>
<dbReference type="InterPro" id="IPR027417">
    <property type="entry name" value="P-loop_NTPase"/>
</dbReference>